<dbReference type="InterPro" id="IPR024607">
    <property type="entry name" value="Sulfatase_CS"/>
</dbReference>
<dbReference type="Proteomes" id="UP000184440">
    <property type="component" value="Unassembled WGS sequence"/>
</dbReference>
<dbReference type="InterPro" id="IPR050738">
    <property type="entry name" value="Sulfatase"/>
</dbReference>
<evidence type="ECO:0000256" key="1">
    <source>
        <dbReference type="ARBA" id="ARBA00008779"/>
    </source>
</evidence>
<keyword evidence="2" id="KW-0479">Metal-binding</keyword>
<dbReference type="InterPro" id="IPR000917">
    <property type="entry name" value="Sulfatase_N"/>
</dbReference>
<evidence type="ECO:0000256" key="3">
    <source>
        <dbReference type="ARBA" id="ARBA00022801"/>
    </source>
</evidence>
<evidence type="ECO:0000313" key="6">
    <source>
        <dbReference type="EMBL" id="SHN43175.1"/>
    </source>
</evidence>
<dbReference type="CDD" id="cd16025">
    <property type="entry name" value="PAS_like"/>
    <property type="match status" value="1"/>
</dbReference>
<keyword evidence="3" id="KW-0378">Hydrolase</keyword>
<sequence>MTSEPIFRRAERPPDGAPNIVAIVLDDTGFAQLGCFGSDLATPNIDRLAAAGLRYNSFHVTAMCSPTRASFLTGRNHHAIGMGFVADLPLDHHGYTARIPRSAATLPRVLRDHGYSTLAVGKWHLVPRFERSAAGPFTHWPLGQGFERYYGFLNGDANHYAPTLVRDNHYVDPPATPEEGYHLTEDLTDQAIRYLQDQQYAAPGKPFFLYFALGAAHSPHHVAREWVEPYRGRFDRGWDAWRDDVFARQLQSGLIPADTELTPRPDWVPAWDSLDDDARRMYARQQEVFAGFLTHADAQIGRLLDHLDETGQADNTIVLLFSDNGASGEGSVDGSVNEHRFTAGIPESLADNLEHYDDWGGPETYNHYSWGWAWAGNTPFRLWKRYTWLGGTRVPLVVRWPAETAATGGVRTSFAHVVDLFPTLLDAVGIDAPDVVDGIEQQPIDGASLRAGFTDPDAPAPRDTQYFEMLGSRSIIHGTWKATTDHVARGIVDEEKLMTGSRTFAEDRWSLFDLAHDYAEARDLAAQHPGTIAELERLWDAEAERNHVLPLYDSLTDRIAHLIFPVWPAGPERTYRPGASPICDESLPLLMGGFRISADAEAGDDADGALLALGDRHGGFALYVADEHLTFTYSRAGEMLEVRADRPVPSGAHTFAVTYAPGANGGQFVLFHDDTMVGSTGFAGGLPPAVQHGGAGLRLGFDAGLPVSGRYRVPHRWNGELFAVRIQTPPAVRLDPVAELRTALHAD</sequence>
<organism evidence="6 7">
    <name type="scientific">Cryptosporangium aurantiacum</name>
    <dbReference type="NCBI Taxonomy" id="134849"/>
    <lineage>
        <taxon>Bacteria</taxon>
        <taxon>Bacillati</taxon>
        <taxon>Actinomycetota</taxon>
        <taxon>Actinomycetes</taxon>
        <taxon>Cryptosporangiales</taxon>
        <taxon>Cryptosporangiaceae</taxon>
        <taxon>Cryptosporangium</taxon>
    </lineage>
</organism>
<dbReference type="Gene3D" id="3.40.720.10">
    <property type="entry name" value="Alkaline Phosphatase, subunit A"/>
    <property type="match status" value="1"/>
</dbReference>
<dbReference type="OrthoDB" id="9777306at2"/>
<feature type="domain" description="Sulfatase N-terminal" evidence="5">
    <location>
        <begin position="18"/>
        <end position="430"/>
    </location>
</feature>
<dbReference type="PROSITE" id="PS00523">
    <property type="entry name" value="SULFATASE_1"/>
    <property type="match status" value="1"/>
</dbReference>
<keyword evidence="4" id="KW-0106">Calcium</keyword>
<dbReference type="AlphaFoldDB" id="A0A1M7RA12"/>
<gene>
    <name evidence="6" type="ORF">SAMN05443668_10964</name>
</gene>
<evidence type="ECO:0000313" key="7">
    <source>
        <dbReference type="Proteomes" id="UP000184440"/>
    </source>
</evidence>
<dbReference type="PROSITE" id="PS00149">
    <property type="entry name" value="SULFATASE_2"/>
    <property type="match status" value="1"/>
</dbReference>
<evidence type="ECO:0000256" key="4">
    <source>
        <dbReference type="ARBA" id="ARBA00022837"/>
    </source>
</evidence>
<dbReference type="EMBL" id="FRCS01000009">
    <property type="protein sequence ID" value="SHN43175.1"/>
    <property type="molecule type" value="Genomic_DNA"/>
</dbReference>
<name>A0A1M7RA12_9ACTN</name>
<dbReference type="SUPFAM" id="SSF53649">
    <property type="entry name" value="Alkaline phosphatase-like"/>
    <property type="match status" value="1"/>
</dbReference>
<dbReference type="Pfam" id="PF00884">
    <property type="entry name" value="Sulfatase"/>
    <property type="match status" value="1"/>
</dbReference>
<dbReference type="STRING" id="134849.SAMN05443668_10964"/>
<keyword evidence="7" id="KW-1185">Reference proteome</keyword>
<dbReference type="GO" id="GO:0016787">
    <property type="term" value="F:hydrolase activity"/>
    <property type="evidence" value="ECO:0007669"/>
    <property type="project" value="UniProtKB-KW"/>
</dbReference>
<proteinExistence type="inferred from homology"/>
<dbReference type="PANTHER" id="PTHR42693">
    <property type="entry name" value="ARYLSULFATASE FAMILY MEMBER"/>
    <property type="match status" value="1"/>
</dbReference>
<protein>
    <submittedName>
        <fullName evidence="6">Arylsulfatase</fullName>
    </submittedName>
</protein>
<dbReference type="InterPro" id="IPR017850">
    <property type="entry name" value="Alkaline_phosphatase_core_sf"/>
</dbReference>
<dbReference type="Gene3D" id="3.30.1120.10">
    <property type="match status" value="1"/>
</dbReference>
<evidence type="ECO:0000259" key="5">
    <source>
        <dbReference type="Pfam" id="PF00884"/>
    </source>
</evidence>
<comment type="similarity">
    <text evidence="1">Belongs to the sulfatase family.</text>
</comment>
<accession>A0A1M7RA12</accession>
<dbReference type="RefSeq" id="WP_073260690.1">
    <property type="nucleotide sequence ID" value="NZ_FRCS01000009.1"/>
</dbReference>
<reference evidence="6 7" key="1">
    <citation type="submission" date="2016-11" db="EMBL/GenBank/DDBJ databases">
        <authorList>
            <person name="Jaros S."/>
            <person name="Januszkiewicz K."/>
            <person name="Wedrychowicz H."/>
        </authorList>
    </citation>
    <scope>NUCLEOTIDE SEQUENCE [LARGE SCALE GENOMIC DNA]</scope>
    <source>
        <strain evidence="6 7">DSM 46144</strain>
    </source>
</reference>
<evidence type="ECO:0000256" key="2">
    <source>
        <dbReference type="ARBA" id="ARBA00022723"/>
    </source>
</evidence>
<dbReference type="GO" id="GO:0046872">
    <property type="term" value="F:metal ion binding"/>
    <property type="evidence" value="ECO:0007669"/>
    <property type="project" value="UniProtKB-KW"/>
</dbReference>